<protein>
    <submittedName>
        <fullName evidence="2">Uncharacterized protein (DUF2236 family)</fullName>
    </submittedName>
</protein>
<evidence type="ECO:0000313" key="2">
    <source>
        <dbReference type="EMBL" id="MBB4135482.1"/>
    </source>
</evidence>
<dbReference type="AlphaFoldDB" id="A0A840EUX4"/>
<dbReference type="EMBL" id="JACIFP010000001">
    <property type="protein sequence ID" value="MBB4135482.1"/>
    <property type="molecule type" value="Genomic_DNA"/>
</dbReference>
<dbReference type="Proteomes" id="UP000551501">
    <property type="component" value="Unassembled WGS sequence"/>
</dbReference>
<organism evidence="2 3">
    <name type="scientific">Gordonia humi</name>
    <dbReference type="NCBI Taxonomy" id="686429"/>
    <lineage>
        <taxon>Bacteria</taxon>
        <taxon>Bacillati</taxon>
        <taxon>Actinomycetota</taxon>
        <taxon>Actinomycetes</taxon>
        <taxon>Mycobacteriales</taxon>
        <taxon>Gordoniaceae</taxon>
        <taxon>Gordonia</taxon>
    </lineage>
</organism>
<dbReference type="RefSeq" id="WP_343067355.1">
    <property type="nucleotide sequence ID" value="NZ_BAABHL010000065.1"/>
</dbReference>
<dbReference type="InterPro" id="IPR018713">
    <property type="entry name" value="MPAB/Lcp_cat_dom"/>
</dbReference>
<dbReference type="PANTHER" id="PTHR36151:SF3">
    <property type="entry name" value="ER-BOUND OXYGENASE MPAB_MPAB'_RUBBER OXYGENASE CATALYTIC DOMAIN-CONTAINING PROTEIN"/>
    <property type="match status" value="1"/>
</dbReference>
<comment type="caution">
    <text evidence="2">The sequence shown here is derived from an EMBL/GenBank/DDBJ whole genome shotgun (WGS) entry which is preliminary data.</text>
</comment>
<sequence length="272" mass="31769">MSVDVRLDADSLIWRYLGDRRFVMSICRAVSLQMLHPAIATATHEFSMVRNRVFVHKQRTAPCIIRSAYQSDFDEVRLIRYSHDEFTGRLRNGTRYHALNPEIFFFEHATYVDALFACVEHFFTPLDHESRGRLYLETCEWYRRYGISERPMPATLGEFYEYFDDALATCLDPDPGYQWYREQLLRPDTWFFKDLPTPAVRAMQHPVAAAHLGITASSSDRRVLERYARRLRLVDAVAPRRNIYPDYVATEVLAARSRRQSAQSMASPSHSD</sequence>
<proteinExistence type="predicted"/>
<gene>
    <name evidence="2" type="ORF">BKA16_002034</name>
</gene>
<dbReference type="Pfam" id="PF09995">
    <property type="entry name" value="MPAB_Lcp_cat"/>
    <property type="match status" value="1"/>
</dbReference>
<name>A0A840EUX4_9ACTN</name>
<feature type="domain" description="ER-bound oxygenase mpaB/mpaB'/Rubber oxygenase catalytic" evidence="1">
    <location>
        <begin position="14"/>
        <end position="232"/>
    </location>
</feature>
<dbReference type="GO" id="GO:0016491">
    <property type="term" value="F:oxidoreductase activity"/>
    <property type="evidence" value="ECO:0007669"/>
    <property type="project" value="InterPro"/>
</dbReference>
<reference evidence="2 3" key="1">
    <citation type="submission" date="2020-08" db="EMBL/GenBank/DDBJ databases">
        <title>Sequencing the genomes of 1000 actinobacteria strains.</title>
        <authorList>
            <person name="Klenk H.-P."/>
        </authorList>
    </citation>
    <scope>NUCLEOTIDE SEQUENCE [LARGE SCALE GENOMIC DNA]</scope>
    <source>
        <strain evidence="2 3">DSM 45298</strain>
    </source>
</reference>
<dbReference type="PANTHER" id="PTHR36151">
    <property type="entry name" value="BLR2777 PROTEIN"/>
    <property type="match status" value="1"/>
</dbReference>
<keyword evidence="3" id="KW-1185">Reference proteome</keyword>
<accession>A0A840EUX4</accession>
<evidence type="ECO:0000259" key="1">
    <source>
        <dbReference type="Pfam" id="PF09995"/>
    </source>
</evidence>
<evidence type="ECO:0000313" key="3">
    <source>
        <dbReference type="Proteomes" id="UP000551501"/>
    </source>
</evidence>